<feature type="binding site" evidence="8">
    <location>
        <begin position="100"/>
        <end position="104"/>
    </location>
    <ligand>
        <name>substrate</name>
    </ligand>
</feature>
<feature type="binding site" evidence="8">
    <location>
        <position position="154"/>
    </location>
    <ligand>
        <name>substrate</name>
    </ligand>
</feature>
<dbReference type="SUPFAM" id="SSF51713">
    <property type="entry name" value="tRNA-guanine transglycosylase"/>
    <property type="match status" value="1"/>
</dbReference>
<dbReference type="NCBIfam" id="TIGR00449">
    <property type="entry name" value="tgt_general"/>
    <property type="match status" value="1"/>
</dbReference>
<dbReference type="EC" id="2.4.2.29" evidence="8"/>
<dbReference type="GO" id="GO:0008616">
    <property type="term" value="P:tRNA queuosine(34) biosynthetic process"/>
    <property type="evidence" value="ECO:0007669"/>
    <property type="project" value="UniProtKB-UniRule"/>
</dbReference>
<evidence type="ECO:0000256" key="1">
    <source>
        <dbReference type="ARBA" id="ARBA00004691"/>
    </source>
</evidence>
<dbReference type="GO" id="GO:0005829">
    <property type="term" value="C:cytosol"/>
    <property type="evidence" value="ECO:0007669"/>
    <property type="project" value="TreeGrafter"/>
</dbReference>
<dbReference type="PANTHER" id="PTHR46499:SF1">
    <property type="entry name" value="QUEUINE TRNA-RIBOSYLTRANSFERASE"/>
    <property type="match status" value="1"/>
</dbReference>
<protein>
    <recommendedName>
        <fullName evidence="8">Queuine tRNA-ribosyltransferase</fullName>
        <ecNumber evidence="8">2.4.2.29</ecNumber>
    </recommendedName>
    <alternativeName>
        <fullName evidence="8">Guanine insertion enzyme</fullName>
    </alternativeName>
    <alternativeName>
        <fullName evidence="8">tRNA-guanine transglycosylase</fullName>
    </alternativeName>
</protein>
<keyword evidence="5 8" id="KW-0479">Metal-binding</keyword>
<comment type="similarity">
    <text evidence="8">Belongs to the queuine tRNA-ribosyltransferase family.</text>
</comment>
<keyword evidence="8" id="KW-0862">Zinc</keyword>
<keyword evidence="2 8" id="KW-0328">Glycosyltransferase</keyword>
<keyword evidence="4 8" id="KW-0819">tRNA processing</keyword>
<dbReference type="HAMAP" id="MF_00168">
    <property type="entry name" value="Q_tRNA_Tgt"/>
    <property type="match status" value="1"/>
</dbReference>
<dbReference type="InterPro" id="IPR002616">
    <property type="entry name" value="tRNA_ribo_trans-like"/>
</dbReference>
<dbReference type="RefSeq" id="WP_085760256.1">
    <property type="nucleotide sequence ID" value="NZ_CP019343.1"/>
</dbReference>
<dbReference type="AlphaFoldDB" id="A0A1X9NET6"/>
<feature type="binding site" evidence="8">
    <location>
        <position position="313"/>
    </location>
    <ligand>
        <name>Zn(2+)</name>
        <dbReference type="ChEBI" id="CHEBI:29105"/>
    </ligand>
</feature>
<dbReference type="UniPathway" id="UPA00392"/>
<dbReference type="STRING" id="716816.BST96_19315"/>
<dbReference type="Gene3D" id="3.20.20.105">
    <property type="entry name" value="Queuine tRNA-ribosyltransferase-like"/>
    <property type="match status" value="1"/>
</dbReference>
<evidence type="ECO:0000256" key="2">
    <source>
        <dbReference type="ARBA" id="ARBA00022676"/>
    </source>
</evidence>
<feature type="region of interest" description="RNA binding" evidence="8">
    <location>
        <begin position="254"/>
        <end position="260"/>
    </location>
</feature>
<feature type="binding site" evidence="8">
    <location>
        <position position="342"/>
    </location>
    <ligand>
        <name>Zn(2+)</name>
        <dbReference type="ChEBI" id="CHEBI:29105"/>
    </ligand>
</feature>
<dbReference type="FunFam" id="3.20.20.105:FF:000001">
    <property type="entry name" value="Queuine tRNA-ribosyltransferase"/>
    <property type="match status" value="1"/>
</dbReference>
<organism evidence="10 11">
    <name type="scientific">Oceanicoccus sagamiensis</name>
    <dbReference type="NCBI Taxonomy" id="716816"/>
    <lineage>
        <taxon>Bacteria</taxon>
        <taxon>Pseudomonadati</taxon>
        <taxon>Pseudomonadota</taxon>
        <taxon>Gammaproteobacteria</taxon>
        <taxon>Cellvibrionales</taxon>
        <taxon>Spongiibacteraceae</taxon>
        <taxon>Oceanicoccus</taxon>
    </lineage>
</organism>
<name>A0A1X9NET6_9GAMM</name>
<evidence type="ECO:0000313" key="10">
    <source>
        <dbReference type="EMBL" id="ARN76056.1"/>
    </source>
</evidence>
<comment type="pathway">
    <text evidence="1 8">tRNA modification; tRNA-queuosine biosynthesis.</text>
</comment>
<comment type="function">
    <text evidence="8">Catalyzes the base-exchange of a guanine (G) residue with the queuine precursor 7-aminomethyl-7-deazaguanine (PreQ1) at position 34 (anticodon wobble position) in tRNAs with GU(N) anticodons (tRNA-Asp, -Asn, -His and -Tyr). Catalysis occurs through a double-displacement mechanism. The nucleophile active site attacks the C1' of nucleotide 34 to detach the guanine base from the RNA, forming a covalent enzyme-RNA intermediate. The proton acceptor active site deprotonates the incoming PreQ1, allowing a nucleophilic attack on the C1' of the ribose to form the product. After dissociation, two additional enzymatic reactions on the tRNA convert PreQ1 to queuine (Q), resulting in the hypermodified nucleoside queuosine (7-(((4,5-cis-dihydroxy-2-cyclopenten-1-yl)amino)methyl)-7-deazaguanosine).</text>
</comment>
<evidence type="ECO:0000256" key="4">
    <source>
        <dbReference type="ARBA" id="ARBA00022694"/>
    </source>
</evidence>
<feature type="domain" description="tRNA-guanine(15) transglycosylase-like" evidence="9">
    <location>
        <begin position="17"/>
        <end position="373"/>
    </location>
</feature>
<dbReference type="NCBIfam" id="TIGR00430">
    <property type="entry name" value="Q_tRNA_tgt"/>
    <property type="match status" value="1"/>
</dbReference>
<feature type="active site" description="Nucleophile" evidence="8">
    <location>
        <position position="273"/>
    </location>
</feature>
<evidence type="ECO:0000259" key="9">
    <source>
        <dbReference type="Pfam" id="PF01702"/>
    </source>
</evidence>
<keyword evidence="6 8" id="KW-0671">Queuosine biosynthesis</keyword>
<comment type="cofactor">
    <cofactor evidence="8">
        <name>Zn(2+)</name>
        <dbReference type="ChEBI" id="CHEBI:29105"/>
    </cofactor>
    <text evidence="8">Binds 1 zinc ion per subunit.</text>
</comment>
<comment type="subunit">
    <text evidence="8">Homodimer. Within each dimer, one monomer is responsible for RNA recognition and catalysis, while the other monomer binds to the replacement base PreQ1.</text>
</comment>
<feature type="binding site" evidence="8">
    <location>
        <position position="223"/>
    </location>
    <ligand>
        <name>substrate</name>
    </ligand>
</feature>
<evidence type="ECO:0000256" key="7">
    <source>
        <dbReference type="ARBA" id="ARBA00050112"/>
    </source>
</evidence>
<keyword evidence="3 8" id="KW-0808">Transferase</keyword>
<dbReference type="KEGG" id="osg:BST96_19315"/>
<comment type="catalytic activity">
    <reaction evidence="7 8">
        <text>7-aminomethyl-7-carbaguanine + guanosine(34) in tRNA = 7-aminomethyl-7-carbaguanosine(34) in tRNA + guanine</text>
        <dbReference type="Rhea" id="RHEA:24104"/>
        <dbReference type="Rhea" id="RHEA-COMP:10341"/>
        <dbReference type="Rhea" id="RHEA-COMP:10342"/>
        <dbReference type="ChEBI" id="CHEBI:16235"/>
        <dbReference type="ChEBI" id="CHEBI:58703"/>
        <dbReference type="ChEBI" id="CHEBI:74269"/>
        <dbReference type="ChEBI" id="CHEBI:82833"/>
        <dbReference type="EC" id="2.4.2.29"/>
    </reaction>
</comment>
<dbReference type="InterPro" id="IPR004803">
    <property type="entry name" value="TGT"/>
</dbReference>
<evidence type="ECO:0000256" key="3">
    <source>
        <dbReference type="ARBA" id="ARBA00022679"/>
    </source>
</evidence>
<accession>A0A1X9NET6</accession>
<dbReference type="GO" id="GO:0046872">
    <property type="term" value="F:metal ion binding"/>
    <property type="evidence" value="ECO:0007669"/>
    <property type="project" value="UniProtKB-KW"/>
</dbReference>
<evidence type="ECO:0000256" key="8">
    <source>
        <dbReference type="HAMAP-Rule" id="MF_00168"/>
    </source>
</evidence>
<feature type="active site" description="Proton acceptor" evidence="8">
    <location>
        <position position="100"/>
    </location>
</feature>
<feature type="binding site" evidence="8">
    <location>
        <position position="311"/>
    </location>
    <ligand>
        <name>Zn(2+)</name>
        <dbReference type="ChEBI" id="CHEBI:29105"/>
    </ligand>
</feature>
<evidence type="ECO:0000256" key="5">
    <source>
        <dbReference type="ARBA" id="ARBA00022723"/>
    </source>
</evidence>
<reference evidence="10 11" key="1">
    <citation type="submission" date="2016-11" db="EMBL/GenBank/DDBJ databases">
        <title>Trade-off between light-utilization and light-protection in marine flavobacteria.</title>
        <authorList>
            <person name="Kumagai Y."/>
        </authorList>
    </citation>
    <scope>NUCLEOTIDE SEQUENCE [LARGE SCALE GENOMIC DNA]</scope>
    <source>
        <strain evidence="10 11">NBRC 107125</strain>
    </source>
</reference>
<gene>
    <name evidence="8" type="primary">tgt</name>
    <name evidence="10" type="ORF">BST96_19315</name>
</gene>
<dbReference type="PANTHER" id="PTHR46499">
    <property type="entry name" value="QUEUINE TRNA-RIBOSYLTRANSFERASE"/>
    <property type="match status" value="1"/>
</dbReference>
<keyword evidence="11" id="KW-1185">Reference proteome</keyword>
<feature type="region of interest" description="RNA binding; important for wobble base 34 recognition" evidence="8">
    <location>
        <begin position="278"/>
        <end position="282"/>
    </location>
</feature>
<evidence type="ECO:0000256" key="6">
    <source>
        <dbReference type="ARBA" id="ARBA00022785"/>
    </source>
</evidence>
<feature type="binding site" evidence="8">
    <location>
        <position position="316"/>
    </location>
    <ligand>
        <name>Zn(2+)</name>
        <dbReference type="ChEBI" id="CHEBI:29105"/>
    </ligand>
</feature>
<feature type="binding site" evidence="8">
    <location>
        <position position="196"/>
    </location>
    <ligand>
        <name>substrate</name>
    </ligand>
</feature>
<dbReference type="InterPro" id="IPR036511">
    <property type="entry name" value="TGT-like_sf"/>
</dbReference>
<evidence type="ECO:0000313" key="11">
    <source>
        <dbReference type="Proteomes" id="UP000193450"/>
    </source>
</evidence>
<dbReference type="EMBL" id="CP019343">
    <property type="protein sequence ID" value="ARN76056.1"/>
    <property type="molecule type" value="Genomic_DNA"/>
</dbReference>
<dbReference type="InterPro" id="IPR050076">
    <property type="entry name" value="ArchSynthase1/Queuine_TRR"/>
</dbReference>
<sequence>MTRECAMKFEREGNDGKARRGRITFPRGTIETPAFMPVGTYGTVKGMLPRDIEEIGAEIILGNTFHLWLRPGTDVVKQHGEDNNGTLHDFMHWDKPILTDSGGFQVFSLGALRKITEEGVSFKSPIDGSKVFLDPETSMQVQRELGSDIVMIFDECTPFPATHQEAKDSMELSLRWAQRSKDAHGDNPSALFGIVQGGMYEDLRKQSMAGLAAIDFDGFAIGGLSVGEPKDDMMNVLDIVAPEMPEDKPRYLMGVGTPQDLLEAVMRGVDMFDCVMPTRHARNAHLFTSQGVVKLRNAKHKKSNEPLDPNCDCYTCKNFSRSYLHHLDKCKEMLGGTLNTIHNLRYYQQHMQNIREAIEQNRLSDYAAEFYAAQGIAEEDQNPVA</sequence>
<dbReference type="Proteomes" id="UP000193450">
    <property type="component" value="Chromosome"/>
</dbReference>
<proteinExistence type="inferred from homology"/>
<dbReference type="GO" id="GO:0008479">
    <property type="term" value="F:tRNA-guanosine(34) queuine transglycosylase activity"/>
    <property type="evidence" value="ECO:0007669"/>
    <property type="project" value="UniProtKB-UniRule"/>
</dbReference>
<dbReference type="Pfam" id="PF01702">
    <property type="entry name" value="TGT"/>
    <property type="match status" value="1"/>
</dbReference>